<dbReference type="RefSeq" id="WP_345257725.1">
    <property type="nucleotide sequence ID" value="NZ_BAABGY010000016.1"/>
</dbReference>
<name>A0ABP8HPB0_9BACT</name>
<dbReference type="Pfam" id="PF00072">
    <property type="entry name" value="Response_reg"/>
    <property type="match status" value="1"/>
</dbReference>
<dbReference type="SUPFAM" id="SSF52172">
    <property type="entry name" value="CheY-like"/>
    <property type="match status" value="1"/>
</dbReference>
<dbReference type="EMBL" id="BAABGY010000016">
    <property type="protein sequence ID" value="GAA4341726.1"/>
    <property type="molecule type" value="Genomic_DNA"/>
</dbReference>
<feature type="modified residue" description="4-aspartylphosphate" evidence="1">
    <location>
        <position position="63"/>
    </location>
</feature>
<evidence type="ECO:0000256" key="1">
    <source>
        <dbReference type="PROSITE-ProRule" id="PRU00169"/>
    </source>
</evidence>
<dbReference type="InterPro" id="IPR011006">
    <property type="entry name" value="CheY-like_superfamily"/>
</dbReference>
<keyword evidence="1" id="KW-0597">Phosphoprotein</keyword>
<dbReference type="PROSITE" id="PS50110">
    <property type="entry name" value="RESPONSE_REGULATORY"/>
    <property type="match status" value="1"/>
</dbReference>
<dbReference type="CDD" id="cd17557">
    <property type="entry name" value="REC_Rcp-like"/>
    <property type="match status" value="1"/>
</dbReference>
<dbReference type="PANTHER" id="PTHR44520">
    <property type="entry name" value="RESPONSE REGULATOR RCP1-RELATED"/>
    <property type="match status" value="1"/>
</dbReference>
<feature type="domain" description="Response regulatory" evidence="2">
    <location>
        <begin position="7"/>
        <end position="130"/>
    </location>
</feature>
<proteinExistence type="predicted"/>
<dbReference type="Gene3D" id="3.40.50.2300">
    <property type="match status" value="1"/>
</dbReference>
<dbReference type="Proteomes" id="UP001501725">
    <property type="component" value="Unassembled WGS sequence"/>
</dbReference>
<gene>
    <name evidence="3" type="ORF">GCM10023184_40390</name>
</gene>
<comment type="caution">
    <text evidence="3">The sequence shown here is derived from an EMBL/GenBank/DDBJ whole genome shotgun (WGS) entry which is preliminary data.</text>
</comment>
<accession>A0ABP8HPB0</accession>
<organism evidence="3 4">
    <name type="scientific">Flaviaesturariibacter amylovorans</name>
    <dbReference type="NCBI Taxonomy" id="1084520"/>
    <lineage>
        <taxon>Bacteria</taxon>
        <taxon>Pseudomonadati</taxon>
        <taxon>Bacteroidota</taxon>
        <taxon>Chitinophagia</taxon>
        <taxon>Chitinophagales</taxon>
        <taxon>Chitinophagaceae</taxon>
        <taxon>Flaviaestuariibacter</taxon>
    </lineage>
</organism>
<dbReference type="SMART" id="SM00448">
    <property type="entry name" value="REC"/>
    <property type="match status" value="1"/>
</dbReference>
<protein>
    <submittedName>
        <fullName evidence="3">Response regulator</fullName>
    </submittedName>
</protein>
<sequence length="140" mass="15657">MNTEDTLILMVDDDEEDRFLLQDTFDELGYGKCIHFEDNGEKALGYLAGARASGALPTLVILDLNMPKLNGRETLRQIKASPELQHLTVVIFSTSLNPIERDECLTLGAHSYEVKPNSFKESLHVARRFYELAGSLRSGV</sequence>
<evidence type="ECO:0000259" key="2">
    <source>
        <dbReference type="PROSITE" id="PS50110"/>
    </source>
</evidence>
<keyword evidence="4" id="KW-1185">Reference proteome</keyword>
<dbReference type="InterPro" id="IPR001789">
    <property type="entry name" value="Sig_transdc_resp-reg_receiver"/>
</dbReference>
<reference evidence="4" key="1">
    <citation type="journal article" date="2019" name="Int. J. Syst. Evol. Microbiol.">
        <title>The Global Catalogue of Microorganisms (GCM) 10K type strain sequencing project: providing services to taxonomists for standard genome sequencing and annotation.</title>
        <authorList>
            <consortium name="The Broad Institute Genomics Platform"/>
            <consortium name="The Broad Institute Genome Sequencing Center for Infectious Disease"/>
            <person name="Wu L."/>
            <person name="Ma J."/>
        </authorList>
    </citation>
    <scope>NUCLEOTIDE SEQUENCE [LARGE SCALE GENOMIC DNA]</scope>
    <source>
        <strain evidence="4">JCM 17919</strain>
    </source>
</reference>
<evidence type="ECO:0000313" key="3">
    <source>
        <dbReference type="EMBL" id="GAA4341726.1"/>
    </source>
</evidence>
<dbReference type="InterPro" id="IPR052893">
    <property type="entry name" value="TCS_response_regulator"/>
</dbReference>
<dbReference type="PANTHER" id="PTHR44520:SF2">
    <property type="entry name" value="RESPONSE REGULATOR RCP1"/>
    <property type="match status" value="1"/>
</dbReference>
<evidence type="ECO:0000313" key="4">
    <source>
        <dbReference type="Proteomes" id="UP001501725"/>
    </source>
</evidence>